<dbReference type="OrthoDB" id="9810303at2"/>
<dbReference type="InterPro" id="IPR018639">
    <property type="entry name" value="DUF2062"/>
</dbReference>
<accession>A0A327QG31</accession>
<dbReference type="Gene3D" id="3.90.550.10">
    <property type="entry name" value="Spore Coat Polysaccharide Biosynthesis Protein SpsA, Chain A"/>
    <property type="match status" value="1"/>
</dbReference>
<dbReference type="Proteomes" id="UP000249547">
    <property type="component" value="Unassembled WGS sequence"/>
</dbReference>
<feature type="domain" description="DUF2062" evidence="3">
    <location>
        <begin position="271"/>
        <end position="395"/>
    </location>
</feature>
<dbReference type="GO" id="GO:0016740">
    <property type="term" value="F:transferase activity"/>
    <property type="evidence" value="ECO:0007669"/>
    <property type="project" value="UniProtKB-KW"/>
</dbReference>
<evidence type="ECO:0000256" key="1">
    <source>
        <dbReference type="SAM" id="Phobius"/>
    </source>
</evidence>
<dbReference type="InterPro" id="IPR029044">
    <property type="entry name" value="Nucleotide-diphossugar_trans"/>
</dbReference>
<protein>
    <submittedName>
        <fullName evidence="4">Glycosyltransferase involved in cell wall biosynthesis</fullName>
    </submittedName>
</protein>
<keyword evidence="1" id="KW-0472">Membrane</keyword>
<keyword evidence="1" id="KW-1133">Transmembrane helix</keyword>
<organism evidence="4 5">
    <name type="scientific">Chitinophaga skermanii</name>
    <dbReference type="NCBI Taxonomy" id="331697"/>
    <lineage>
        <taxon>Bacteria</taxon>
        <taxon>Pseudomonadati</taxon>
        <taxon>Bacteroidota</taxon>
        <taxon>Chitinophagia</taxon>
        <taxon>Chitinophagales</taxon>
        <taxon>Chitinophagaceae</taxon>
        <taxon>Chitinophaga</taxon>
    </lineage>
</organism>
<dbReference type="AlphaFoldDB" id="A0A327QG31"/>
<name>A0A327QG31_9BACT</name>
<feature type="transmembrane region" description="Helical" evidence="1">
    <location>
        <begin position="225"/>
        <end position="243"/>
    </location>
</feature>
<keyword evidence="5" id="KW-1185">Reference proteome</keyword>
<gene>
    <name evidence="4" type="ORF">LX64_03622</name>
</gene>
<evidence type="ECO:0000259" key="3">
    <source>
        <dbReference type="Pfam" id="PF09835"/>
    </source>
</evidence>
<reference evidence="4 5" key="1">
    <citation type="submission" date="2018-06" db="EMBL/GenBank/DDBJ databases">
        <title>Genomic Encyclopedia of Archaeal and Bacterial Type Strains, Phase II (KMG-II): from individual species to whole genera.</title>
        <authorList>
            <person name="Goeker M."/>
        </authorList>
    </citation>
    <scope>NUCLEOTIDE SEQUENCE [LARGE SCALE GENOMIC DNA]</scope>
    <source>
        <strain evidence="4 5">DSM 23857</strain>
    </source>
</reference>
<evidence type="ECO:0000259" key="2">
    <source>
        <dbReference type="Pfam" id="PF00535"/>
    </source>
</evidence>
<feature type="transmembrane region" description="Helical" evidence="1">
    <location>
        <begin position="312"/>
        <end position="333"/>
    </location>
</feature>
<sequence>MTTTYETYHPQFEAHKACVLIPTYNNAGTLAAVVESALAYTSHVIVVSDGATDATNEILQGFPGLQIVSYAPNRGKGWALRQGFKYAISQGYDFVITMDADGQHFASDLPIFLQKISENRDAIVIGARNLQQENMPGKNTFANKFSNFWFYVETGKKAPDTQSGYRLYPVHRMKKTWYICTKYEFEIEVLVRASWRGITIDWAPIQVYYPPAGERVSHFRPFRDFSRISVLNTVLVTIAFLYIKPRDFIRYMLKGENRRAFFRETLWNVNESNPKKAAAIGFGVFMGIFPVWGFQMLIAFALASLFKLNRALVVVAANISIPPMIPFIIYGSLLMGRLFVQEDATAAIFSKSISIESIKQGGIQYFSGAILLAVIAGIVAWMVTFLLLTLVRRKKQVA</sequence>
<feature type="transmembrane region" description="Helical" evidence="1">
    <location>
        <begin position="365"/>
        <end position="391"/>
    </location>
</feature>
<keyword evidence="4" id="KW-0808">Transferase</keyword>
<dbReference type="RefSeq" id="WP_111599028.1">
    <property type="nucleotide sequence ID" value="NZ_QLLL01000006.1"/>
</dbReference>
<feature type="transmembrane region" description="Helical" evidence="1">
    <location>
        <begin position="277"/>
        <end position="305"/>
    </location>
</feature>
<dbReference type="InterPro" id="IPR001173">
    <property type="entry name" value="Glyco_trans_2-like"/>
</dbReference>
<dbReference type="SUPFAM" id="SSF53448">
    <property type="entry name" value="Nucleotide-diphospho-sugar transferases"/>
    <property type="match status" value="1"/>
</dbReference>
<dbReference type="Pfam" id="PF00535">
    <property type="entry name" value="Glycos_transf_2"/>
    <property type="match status" value="1"/>
</dbReference>
<keyword evidence="1" id="KW-0812">Transmembrane</keyword>
<dbReference type="InterPro" id="IPR050256">
    <property type="entry name" value="Glycosyltransferase_2"/>
</dbReference>
<feature type="domain" description="Glycosyltransferase 2-like" evidence="2">
    <location>
        <begin position="18"/>
        <end position="135"/>
    </location>
</feature>
<evidence type="ECO:0000313" key="4">
    <source>
        <dbReference type="EMBL" id="RAJ02602.1"/>
    </source>
</evidence>
<dbReference type="PANTHER" id="PTHR48090">
    <property type="entry name" value="UNDECAPRENYL-PHOSPHATE 4-DEOXY-4-FORMAMIDO-L-ARABINOSE TRANSFERASE-RELATED"/>
    <property type="match status" value="1"/>
</dbReference>
<dbReference type="Pfam" id="PF09835">
    <property type="entry name" value="DUF2062"/>
    <property type="match status" value="1"/>
</dbReference>
<proteinExistence type="predicted"/>
<dbReference type="CDD" id="cd04179">
    <property type="entry name" value="DPM_DPG-synthase_like"/>
    <property type="match status" value="1"/>
</dbReference>
<dbReference type="EMBL" id="QLLL01000006">
    <property type="protein sequence ID" value="RAJ02602.1"/>
    <property type="molecule type" value="Genomic_DNA"/>
</dbReference>
<evidence type="ECO:0000313" key="5">
    <source>
        <dbReference type="Proteomes" id="UP000249547"/>
    </source>
</evidence>
<dbReference type="PANTHER" id="PTHR48090:SF7">
    <property type="entry name" value="RFBJ PROTEIN"/>
    <property type="match status" value="1"/>
</dbReference>
<comment type="caution">
    <text evidence="4">The sequence shown here is derived from an EMBL/GenBank/DDBJ whole genome shotgun (WGS) entry which is preliminary data.</text>
</comment>